<comment type="caution">
    <text evidence="2">The sequence shown here is derived from an EMBL/GenBank/DDBJ whole genome shotgun (WGS) entry which is preliminary data.</text>
</comment>
<dbReference type="NCBIfam" id="NF004981">
    <property type="entry name" value="PRK06361.1"/>
    <property type="match status" value="1"/>
</dbReference>
<dbReference type="Gene3D" id="3.20.20.140">
    <property type="entry name" value="Metal-dependent hydrolases"/>
    <property type="match status" value="1"/>
</dbReference>
<dbReference type="PATRIC" id="fig|380242.3.peg.3882"/>
<dbReference type="InterPro" id="IPR016195">
    <property type="entry name" value="Pol/histidinol_Pase-like"/>
</dbReference>
<reference evidence="2 3" key="1">
    <citation type="journal article" date="2013" name="BMC Microbiol.">
        <title>Identification of the type II cytochrome c maturation pathway in anammox bacteria by comparative genomics.</title>
        <authorList>
            <person name="Ferousi C."/>
            <person name="Speth D.R."/>
            <person name="Reimann J."/>
            <person name="Op den Camp H.J."/>
            <person name="Allen J.W."/>
            <person name="Keltjens J.T."/>
            <person name="Jetten M.S."/>
        </authorList>
    </citation>
    <scope>NUCLEOTIDE SEQUENCE [LARGE SCALE GENOMIC DNA]</scope>
    <source>
        <strain evidence="2">RU1</strain>
    </source>
</reference>
<dbReference type="Pfam" id="PF02811">
    <property type="entry name" value="PHP"/>
    <property type="match status" value="1"/>
</dbReference>
<dbReference type="SMART" id="SM00481">
    <property type="entry name" value="POLIIIAc"/>
    <property type="match status" value="1"/>
</dbReference>
<sequence>MIDLHTHTLFSDGVLLPAELIRRCEAKGFRGLVITDHVDYSNIDMVIPNVLKACREIAPVSKLKVFGGAELTHLRPEHIKAMVKRARELGAHLVLVHGETITEPVLPGTNRAAIEAGADILVHPGIISESDAQLAREKGVRLEISGRKGHAYANGHVAMIAKKTGAKLVFGSDSHTPDDLLDRSRAESIARGAGLEEKDIQEMFQDAASLVGL</sequence>
<dbReference type="GO" id="GO:0042578">
    <property type="term" value="F:phosphoric ester hydrolase activity"/>
    <property type="evidence" value="ECO:0007669"/>
    <property type="project" value="TreeGrafter"/>
</dbReference>
<proteinExistence type="predicted"/>
<dbReference type="PANTHER" id="PTHR36928:SF1">
    <property type="entry name" value="PHOSPHATASE YCDX-RELATED"/>
    <property type="match status" value="1"/>
</dbReference>
<dbReference type="InterPro" id="IPR004013">
    <property type="entry name" value="PHP_dom"/>
</dbReference>
<dbReference type="Proteomes" id="UP000034954">
    <property type="component" value="Unassembled WGS sequence"/>
</dbReference>
<dbReference type="SUPFAM" id="SSF89550">
    <property type="entry name" value="PHP domain-like"/>
    <property type="match status" value="1"/>
</dbReference>
<name>A0A0M2UQ03_9BACT</name>
<dbReference type="PANTHER" id="PTHR36928">
    <property type="entry name" value="PHOSPHATASE YCDX-RELATED"/>
    <property type="match status" value="1"/>
</dbReference>
<keyword evidence="3" id="KW-1185">Reference proteome</keyword>
<evidence type="ECO:0000313" key="2">
    <source>
        <dbReference type="EMBL" id="KKO18168.1"/>
    </source>
</evidence>
<dbReference type="GO" id="GO:0005829">
    <property type="term" value="C:cytosol"/>
    <property type="evidence" value="ECO:0007669"/>
    <property type="project" value="TreeGrafter"/>
</dbReference>
<gene>
    <name evidence="2" type="ORF">BROFUL_03149</name>
</gene>
<evidence type="ECO:0000259" key="1">
    <source>
        <dbReference type="SMART" id="SM00481"/>
    </source>
</evidence>
<dbReference type="AlphaFoldDB" id="A0A0M2UQ03"/>
<evidence type="ECO:0000313" key="3">
    <source>
        <dbReference type="Proteomes" id="UP000034954"/>
    </source>
</evidence>
<dbReference type="CDD" id="cd07432">
    <property type="entry name" value="PHP_HisPPase"/>
    <property type="match status" value="1"/>
</dbReference>
<dbReference type="InterPro" id="IPR050243">
    <property type="entry name" value="PHP_phosphatase"/>
</dbReference>
<dbReference type="GO" id="GO:0008270">
    <property type="term" value="F:zinc ion binding"/>
    <property type="evidence" value="ECO:0007669"/>
    <property type="project" value="TreeGrafter"/>
</dbReference>
<accession>A0A0M2UQ03</accession>
<feature type="domain" description="Polymerase/histidinol phosphatase N-terminal" evidence="1">
    <location>
        <begin position="2"/>
        <end position="75"/>
    </location>
</feature>
<dbReference type="InterPro" id="IPR003141">
    <property type="entry name" value="Pol/His_phosphatase_N"/>
</dbReference>
<dbReference type="EMBL" id="LAQJ01000288">
    <property type="protein sequence ID" value="KKO18168.1"/>
    <property type="molecule type" value="Genomic_DNA"/>
</dbReference>
<protein>
    <recommendedName>
        <fullName evidence="1">Polymerase/histidinol phosphatase N-terminal domain-containing protein</fullName>
    </recommendedName>
</protein>
<organism evidence="2 3">
    <name type="scientific">Candidatus Brocadia fulgida</name>
    <dbReference type="NCBI Taxonomy" id="380242"/>
    <lineage>
        <taxon>Bacteria</taxon>
        <taxon>Pseudomonadati</taxon>
        <taxon>Planctomycetota</taxon>
        <taxon>Candidatus Brocadiia</taxon>
        <taxon>Candidatus Brocadiales</taxon>
        <taxon>Candidatus Brocadiaceae</taxon>
        <taxon>Candidatus Brocadia</taxon>
    </lineage>
</organism>